<evidence type="ECO:0000256" key="1">
    <source>
        <dbReference type="SAM" id="SignalP"/>
    </source>
</evidence>
<proteinExistence type="predicted"/>
<evidence type="ECO:0000259" key="2">
    <source>
        <dbReference type="Pfam" id="PF14485"/>
    </source>
</evidence>
<dbReference type="PATRIC" id="fig|29422.6.peg.1499"/>
<dbReference type="Proteomes" id="UP000054742">
    <property type="component" value="Unassembled WGS sequence"/>
</dbReference>
<organism evidence="3 4">
    <name type="scientific">Legionella brunensis</name>
    <dbReference type="NCBI Taxonomy" id="29422"/>
    <lineage>
        <taxon>Bacteria</taxon>
        <taxon>Pseudomonadati</taxon>
        <taxon>Pseudomonadota</taxon>
        <taxon>Gammaproteobacteria</taxon>
        <taxon>Legionellales</taxon>
        <taxon>Legionellaceae</taxon>
        <taxon>Legionella</taxon>
    </lineage>
</organism>
<accession>A0A0W0SL21</accession>
<dbReference type="AlphaFoldDB" id="A0A0W0SL21"/>
<feature type="domain" description="DUF4431" evidence="2">
    <location>
        <begin position="94"/>
        <end position="139"/>
    </location>
</feature>
<keyword evidence="1" id="KW-0732">Signal</keyword>
<dbReference type="RefSeq" id="WP_058441494.1">
    <property type="nucleotide sequence ID" value="NZ_CAAAHU010000003.1"/>
</dbReference>
<keyword evidence="4" id="KW-1185">Reference proteome</keyword>
<feature type="chain" id="PRO_5006912108" description="DUF4431 domain-containing protein" evidence="1">
    <location>
        <begin position="19"/>
        <end position="142"/>
    </location>
</feature>
<reference evidence="3 4" key="1">
    <citation type="submission" date="2015-11" db="EMBL/GenBank/DDBJ databases">
        <title>Genomic analysis of 38 Legionella species identifies large and diverse effector repertoires.</title>
        <authorList>
            <person name="Burstein D."/>
            <person name="Amaro F."/>
            <person name="Zusman T."/>
            <person name="Lifshitz Z."/>
            <person name="Cohen O."/>
            <person name="Gilbert J.A."/>
            <person name="Pupko T."/>
            <person name="Shuman H.A."/>
            <person name="Segal G."/>
        </authorList>
    </citation>
    <scope>NUCLEOTIDE SEQUENCE [LARGE SCALE GENOMIC DNA]</scope>
    <source>
        <strain evidence="3 4">ATCC 43878</strain>
    </source>
</reference>
<feature type="signal peptide" evidence="1">
    <location>
        <begin position="1"/>
        <end position="18"/>
    </location>
</feature>
<name>A0A0W0SL21_9GAMM</name>
<dbReference type="OrthoDB" id="1522627at2"/>
<dbReference type="InterPro" id="IPR027826">
    <property type="entry name" value="DUF4431"/>
</dbReference>
<protein>
    <recommendedName>
        <fullName evidence="2">DUF4431 domain-containing protein</fullName>
    </recommendedName>
</protein>
<dbReference type="Pfam" id="PF14485">
    <property type="entry name" value="DUF4431"/>
    <property type="match status" value="1"/>
</dbReference>
<comment type="caution">
    <text evidence="3">The sequence shown here is derived from an EMBL/GenBank/DDBJ whole genome shotgun (WGS) entry which is preliminary data.</text>
</comment>
<sequence>MKILAYLLLLCSSVSSLAQSNSLDNCLIEGNDIKLTGQLGVQQFPGPPDYTSIAKGDKPESYWILTTQHPYCGEGQDLTSGKSHRLDEKSQHFQLVLTPKQYEKHRNLLNKQIIVKGQMFIAHTAHHHTPMLIEVSSMEAAP</sequence>
<evidence type="ECO:0000313" key="4">
    <source>
        <dbReference type="Proteomes" id="UP000054742"/>
    </source>
</evidence>
<gene>
    <name evidence="3" type="ORF">Lbru_1415</name>
</gene>
<dbReference type="EMBL" id="LNXV01000011">
    <property type="protein sequence ID" value="KTC84054.1"/>
    <property type="molecule type" value="Genomic_DNA"/>
</dbReference>
<dbReference type="STRING" id="29422.Lbru_1415"/>
<evidence type="ECO:0000313" key="3">
    <source>
        <dbReference type="EMBL" id="KTC84054.1"/>
    </source>
</evidence>